<proteinExistence type="predicted"/>
<protein>
    <submittedName>
        <fullName evidence="1">Uncharacterized protein</fullName>
    </submittedName>
</protein>
<dbReference type="EnsemblPlants" id="Zm00001eb241820_T001">
    <property type="protein sequence ID" value="Zm00001eb241820_P001"/>
    <property type="gene ID" value="Zm00001eb241820"/>
</dbReference>
<dbReference type="Proteomes" id="UP000007305">
    <property type="component" value="Chromosome 5"/>
</dbReference>
<organism evidence="1 2">
    <name type="scientific">Zea mays</name>
    <name type="common">Maize</name>
    <dbReference type="NCBI Taxonomy" id="4577"/>
    <lineage>
        <taxon>Eukaryota</taxon>
        <taxon>Viridiplantae</taxon>
        <taxon>Streptophyta</taxon>
        <taxon>Embryophyta</taxon>
        <taxon>Tracheophyta</taxon>
        <taxon>Spermatophyta</taxon>
        <taxon>Magnoliopsida</taxon>
        <taxon>Liliopsida</taxon>
        <taxon>Poales</taxon>
        <taxon>Poaceae</taxon>
        <taxon>PACMAD clade</taxon>
        <taxon>Panicoideae</taxon>
        <taxon>Andropogonodae</taxon>
        <taxon>Andropogoneae</taxon>
        <taxon>Tripsacinae</taxon>
        <taxon>Zea</taxon>
    </lineage>
</organism>
<name>A0A804U877_MAIZE</name>
<evidence type="ECO:0000313" key="1">
    <source>
        <dbReference type="EnsemblPlants" id="Zm00001eb241820_P001"/>
    </source>
</evidence>
<accession>A0A804U877</accession>
<keyword evidence="2" id="KW-1185">Reference proteome</keyword>
<sequence>MHQPRTPNARRLPFIAAHPAPSLAPVATARAPPGVVTASSQERESDLPGMEVAKTVALVALGALATRFCSAWKHRTRRYAASCCSQWWKRRPSRGGKPTTTGYSYYNGFVCVSVLLEAPSLWTMQKVPSAPKEVDWWRLRW</sequence>
<reference evidence="2" key="1">
    <citation type="journal article" date="2009" name="Science">
        <title>The B73 maize genome: complexity, diversity, and dynamics.</title>
        <authorList>
            <person name="Schnable P.S."/>
            <person name="Ware D."/>
            <person name="Fulton R.S."/>
            <person name="Stein J.C."/>
            <person name="Wei F."/>
            <person name="Pasternak S."/>
            <person name="Liang C."/>
            <person name="Zhang J."/>
            <person name="Fulton L."/>
            <person name="Graves T.A."/>
            <person name="Minx P."/>
            <person name="Reily A.D."/>
            <person name="Courtney L."/>
            <person name="Kruchowski S.S."/>
            <person name="Tomlinson C."/>
            <person name="Strong C."/>
            <person name="Delehaunty K."/>
            <person name="Fronick C."/>
            <person name="Courtney B."/>
            <person name="Rock S.M."/>
            <person name="Belter E."/>
            <person name="Du F."/>
            <person name="Kim K."/>
            <person name="Abbott R.M."/>
            <person name="Cotton M."/>
            <person name="Levy A."/>
            <person name="Marchetto P."/>
            <person name="Ochoa K."/>
            <person name="Jackson S.M."/>
            <person name="Gillam B."/>
            <person name="Chen W."/>
            <person name="Yan L."/>
            <person name="Higginbotham J."/>
            <person name="Cardenas M."/>
            <person name="Waligorski J."/>
            <person name="Applebaum E."/>
            <person name="Phelps L."/>
            <person name="Falcone J."/>
            <person name="Kanchi K."/>
            <person name="Thane T."/>
            <person name="Scimone A."/>
            <person name="Thane N."/>
            <person name="Henke J."/>
            <person name="Wang T."/>
            <person name="Ruppert J."/>
            <person name="Shah N."/>
            <person name="Rotter K."/>
            <person name="Hodges J."/>
            <person name="Ingenthron E."/>
            <person name="Cordes M."/>
            <person name="Kohlberg S."/>
            <person name="Sgro J."/>
            <person name="Delgado B."/>
            <person name="Mead K."/>
            <person name="Chinwalla A."/>
            <person name="Leonard S."/>
            <person name="Crouse K."/>
            <person name="Collura K."/>
            <person name="Kudrna D."/>
            <person name="Currie J."/>
            <person name="He R."/>
            <person name="Angelova A."/>
            <person name="Rajasekar S."/>
            <person name="Mueller T."/>
            <person name="Lomeli R."/>
            <person name="Scara G."/>
            <person name="Ko A."/>
            <person name="Delaney K."/>
            <person name="Wissotski M."/>
            <person name="Lopez G."/>
            <person name="Campos D."/>
            <person name="Braidotti M."/>
            <person name="Ashley E."/>
            <person name="Golser W."/>
            <person name="Kim H."/>
            <person name="Lee S."/>
            <person name="Lin J."/>
            <person name="Dujmic Z."/>
            <person name="Kim W."/>
            <person name="Talag J."/>
            <person name="Zuccolo A."/>
            <person name="Fan C."/>
            <person name="Sebastian A."/>
            <person name="Kramer M."/>
            <person name="Spiegel L."/>
            <person name="Nascimento L."/>
            <person name="Zutavern T."/>
            <person name="Miller B."/>
            <person name="Ambroise C."/>
            <person name="Muller S."/>
            <person name="Spooner W."/>
            <person name="Narechania A."/>
            <person name="Ren L."/>
            <person name="Wei S."/>
            <person name="Kumari S."/>
            <person name="Faga B."/>
            <person name="Levy M.J."/>
            <person name="McMahan L."/>
            <person name="Van Buren P."/>
            <person name="Vaughn M.W."/>
            <person name="Ying K."/>
            <person name="Yeh C.-T."/>
            <person name="Emrich S.J."/>
            <person name="Jia Y."/>
            <person name="Kalyanaraman A."/>
            <person name="Hsia A.-P."/>
            <person name="Barbazuk W.B."/>
            <person name="Baucom R.S."/>
            <person name="Brutnell T.P."/>
            <person name="Carpita N.C."/>
            <person name="Chaparro C."/>
            <person name="Chia J.-M."/>
            <person name="Deragon J.-M."/>
            <person name="Estill J.C."/>
            <person name="Fu Y."/>
            <person name="Jeddeloh J.A."/>
            <person name="Han Y."/>
            <person name="Lee H."/>
            <person name="Li P."/>
            <person name="Lisch D.R."/>
            <person name="Liu S."/>
            <person name="Liu Z."/>
            <person name="Nagel D.H."/>
            <person name="McCann M.C."/>
            <person name="SanMiguel P."/>
            <person name="Myers A.M."/>
            <person name="Nettleton D."/>
            <person name="Nguyen J."/>
            <person name="Penning B.W."/>
            <person name="Ponnala L."/>
            <person name="Schneider K.L."/>
            <person name="Schwartz D.C."/>
            <person name="Sharma A."/>
            <person name="Soderlund C."/>
            <person name="Springer N.M."/>
            <person name="Sun Q."/>
            <person name="Wang H."/>
            <person name="Waterman M."/>
            <person name="Westerman R."/>
            <person name="Wolfgruber T.K."/>
            <person name="Yang L."/>
            <person name="Yu Y."/>
            <person name="Zhang L."/>
            <person name="Zhou S."/>
            <person name="Zhu Q."/>
            <person name="Bennetzen J.L."/>
            <person name="Dawe R.K."/>
            <person name="Jiang J."/>
            <person name="Jiang N."/>
            <person name="Presting G.G."/>
            <person name="Wessler S.R."/>
            <person name="Aluru S."/>
            <person name="Martienssen R.A."/>
            <person name="Clifton S.W."/>
            <person name="McCombie W.R."/>
            <person name="Wing R.A."/>
            <person name="Wilson R.K."/>
        </authorList>
    </citation>
    <scope>NUCLEOTIDE SEQUENCE [LARGE SCALE GENOMIC DNA]</scope>
    <source>
        <strain evidence="2">cv. B73</strain>
    </source>
</reference>
<evidence type="ECO:0000313" key="2">
    <source>
        <dbReference type="Proteomes" id="UP000007305"/>
    </source>
</evidence>
<dbReference type="AlphaFoldDB" id="A0A804U877"/>
<reference evidence="1" key="3">
    <citation type="submission" date="2021-05" db="UniProtKB">
        <authorList>
            <consortium name="EnsemblPlants"/>
        </authorList>
    </citation>
    <scope>IDENTIFICATION</scope>
    <source>
        <strain evidence="1">cv. B73</strain>
    </source>
</reference>
<dbReference type="Gramene" id="Zm00001eb241820_T001">
    <property type="protein sequence ID" value="Zm00001eb241820_P001"/>
    <property type="gene ID" value="Zm00001eb241820"/>
</dbReference>
<dbReference type="InParanoid" id="A0A804U877"/>
<reference evidence="1" key="2">
    <citation type="submission" date="2019-07" db="EMBL/GenBank/DDBJ databases">
        <authorList>
            <person name="Seetharam A."/>
            <person name="Woodhouse M."/>
            <person name="Cannon E."/>
        </authorList>
    </citation>
    <scope>NUCLEOTIDE SEQUENCE [LARGE SCALE GENOMIC DNA]</scope>
    <source>
        <strain evidence="1">cv. B73</strain>
    </source>
</reference>